<evidence type="ECO:0000313" key="10">
    <source>
        <dbReference type="Proteomes" id="UP000286097"/>
    </source>
</evidence>
<feature type="compositionally biased region" description="Low complexity" evidence="5">
    <location>
        <begin position="653"/>
        <end position="669"/>
    </location>
</feature>
<evidence type="ECO:0000256" key="3">
    <source>
        <dbReference type="ARBA" id="ARBA00023034"/>
    </source>
</evidence>
<feature type="compositionally biased region" description="Low complexity" evidence="5">
    <location>
        <begin position="685"/>
        <end position="710"/>
    </location>
</feature>
<feature type="compositionally biased region" description="Basic residues" evidence="5">
    <location>
        <begin position="613"/>
        <end position="624"/>
    </location>
</feature>
<dbReference type="PANTHER" id="PTHR21514:SF0">
    <property type="entry name" value="AP-4 COMPLEX ACCESSORY SUBUNIT TEPSIN"/>
    <property type="match status" value="1"/>
</dbReference>
<dbReference type="InterPro" id="IPR008942">
    <property type="entry name" value="ENTH_VHS"/>
</dbReference>
<dbReference type="STRING" id="542832.A0A3M6VBS5"/>
<keyword evidence="4" id="KW-0968">Cytoplasmic vesicle</keyword>
<feature type="region of interest" description="Disordered" evidence="5">
    <location>
        <begin position="315"/>
        <end position="487"/>
    </location>
</feature>
<evidence type="ECO:0000256" key="1">
    <source>
        <dbReference type="ARBA" id="ARBA00004541"/>
    </source>
</evidence>
<feature type="compositionally biased region" description="Polar residues" evidence="5">
    <location>
        <begin position="477"/>
        <end position="487"/>
    </location>
</feature>
<evidence type="ECO:0000256" key="4">
    <source>
        <dbReference type="ARBA" id="ARBA00023329"/>
    </source>
</evidence>
<dbReference type="Pfam" id="PF01417">
    <property type="entry name" value="ENTH"/>
    <property type="match status" value="1"/>
</dbReference>
<comment type="subcellular location">
    <subcellularLocation>
        <location evidence="1">Cytoplasmic vesicle</location>
    </subcellularLocation>
    <subcellularLocation>
        <location evidence="2">Golgi apparatus</location>
        <location evidence="2">trans-Golgi network</location>
    </subcellularLocation>
</comment>
<keyword evidence="9" id="KW-1185">Reference proteome</keyword>
<reference evidence="9 10" key="1">
    <citation type="submission" date="2018-06" db="EMBL/GenBank/DDBJ databases">
        <title>Comparative genomics of downy mildews reveals potential adaptations to biotrophy.</title>
        <authorList>
            <person name="Fletcher K."/>
            <person name="Klosterman S.J."/>
            <person name="Derevnina L."/>
            <person name="Martin F."/>
            <person name="Koike S."/>
            <person name="Reyes Chin-Wo S."/>
            <person name="Mou B."/>
            <person name="Michelmore R."/>
        </authorList>
    </citation>
    <scope>NUCLEOTIDE SEQUENCE [LARGE SCALE GENOMIC DNA]</scope>
    <source>
        <strain evidence="8 10">R13</strain>
        <strain evidence="7 9">R14</strain>
    </source>
</reference>
<dbReference type="AlphaFoldDB" id="A0A3M6VBS5"/>
<feature type="domain" description="ENTH" evidence="6">
    <location>
        <begin position="1"/>
        <end position="128"/>
    </location>
</feature>
<dbReference type="PROSITE" id="PS50942">
    <property type="entry name" value="ENTH"/>
    <property type="match status" value="1"/>
</dbReference>
<organism evidence="7 9">
    <name type="scientific">Peronospora effusa</name>
    <dbReference type="NCBI Taxonomy" id="542832"/>
    <lineage>
        <taxon>Eukaryota</taxon>
        <taxon>Sar</taxon>
        <taxon>Stramenopiles</taxon>
        <taxon>Oomycota</taxon>
        <taxon>Peronosporomycetes</taxon>
        <taxon>Peronosporales</taxon>
        <taxon>Peronosporaceae</taxon>
        <taxon>Peronospora</taxon>
    </lineage>
</organism>
<feature type="compositionally biased region" description="Basic and acidic residues" evidence="5">
    <location>
        <begin position="380"/>
        <end position="399"/>
    </location>
</feature>
<feature type="region of interest" description="Disordered" evidence="5">
    <location>
        <begin position="598"/>
        <end position="669"/>
    </location>
</feature>
<dbReference type="GO" id="GO:0031410">
    <property type="term" value="C:cytoplasmic vesicle"/>
    <property type="evidence" value="ECO:0007669"/>
    <property type="project" value="UniProtKB-SubCell"/>
</dbReference>
<dbReference type="Proteomes" id="UP000286097">
    <property type="component" value="Unassembled WGS sequence"/>
</dbReference>
<evidence type="ECO:0000313" key="8">
    <source>
        <dbReference type="EMBL" id="RQM13523.1"/>
    </source>
</evidence>
<name>A0A3M6VBS5_9STRA</name>
<feature type="region of interest" description="Disordered" evidence="5">
    <location>
        <begin position="685"/>
        <end position="720"/>
    </location>
</feature>
<dbReference type="CDD" id="cd03572">
    <property type="entry name" value="ENTH_like_Tepsin"/>
    <property type="match status" value="1"/>
</dbReference>
<feature type="compositionally biased region" description="Low complexity" evidence="5">
    <location>
        <begin position="205"/>
        <end position="225"/>
    </location>
</feature>
<keyword evidence="3" id="KW-0333">Golgi apparatus</keyword>
<evidence type="ECO:0000259" key="6">
    <source>
        <dbReference type="PROSITE" id="PS50942"/>
    </source>
</evidence>
<proteinExistence type="predicted"/>
<dbReference type="EMBL" id="QKXF01000252">
    <property type="protein sequence ID" value="RQM13523.1"/>
    <property type="molecule type" value="Genomic_DNA"/>
</dbReference>
<dbReference type="Gene3D" id="1.25.40.90">
    <property type="match status" value="1"/>
</dbReference>
<dbReference type="EMBL" id="QLLG01000308">
    <property type="protein sequence ID" value="RMX64478.1"/>
    <property type="molecule type" value="Genomic_DNA"/>
</dbReference>
<accession>A0A3M6VBS5</accession>
<dbReference type="InterPro" id="IPR035802">
    <property type="entry name" value="ENTH/VHS_tepsin"/>
</dbReference>
<dbReference type="Proteomes" id="UP000282087">
    <property type="component" value="Unassembled WGS sequence"/>
</dbReference>
<dbReference type="InterPro" id="IPR039273">
    <property type="entry name" value="TEPSIN"/>
</dbReference>
<evidence type="ECO:0000256" key="5">
    <source>
        <dbReference type="SAM" id="MobiDB-lite"/>
    </source>
</evidence>
<evidence type="ECO:0000313" key="9">
    <source>
        <dbReference type="Proteomes" id="UP000282087"/>
    </source>
</evidence>
<dbReference type="PANTHER" id="PTHR21514">
    <property type="entry name" value="AP-4 COMPLEX ACCESSORY SUBUNIT TEPSIN"/>
    <property type="match status" value="1"/>
</dbReference>
<dbReference type="InterPro" id="IPR016024">
    <property type="entry name" value="ARM-type_fold"/>
</dbReference>
<dbReference type="VEuPathDB" id="FungiDB:DD237_006581"/>
<feature type="compositionally biased region" description="Low complexity" evidence="5">
    <location>
        <begin position="152"/>
        <end position="167"/>
    </location>
</feature>
<evidence type="ECO:0000313" key="7">
    <source>
        <dbReference type="EMBL" id="RMX64478.1"/>
    </source>
</evidence>
<gene>
    <name evidence="8" type="ORF">DD237_006581</name>
    <name evidence="7" type="ORF">DD238_006140</name>
</gene>
<feature type="compositionally biased region" description="Polar residues" evidence="5">
    <location>
        <begin position="339"/>
        <end position="348"/>
    </location>
</feature>
<dbReference type="SUPFAM" id="SSF48371">
    <property type="entry name" value="ARM repeat"/>
    <property type="match status" value="1"/>
</dbReference>
<feature type="region of interest" description="Disordered" evidence="5">
    <location>
        <begin position="126"/>
        <end position="253"/>
    </location>
</feature>
<comment type="caution">
    <text evidence="7">The sequence shown here is derived from an EMBL/GenBank/DDBJ whole genome shotgun (WGS) entry which is preliminary data.</text>
</comment>
<dbReference type="GO" id="GO:0032588">
    <property type="term" value="C:trans-Golgi network membrane"/>
    <property type="evidence" value="ECO:0007669"/>
    <property type="project" value="TreeGrafter"/>
</dbReference>
<protein>
    <recommendedName>
        <fullName evidence="6">ENTH domain-containing protein</fullName>
    </recommendedName>
</protein>
<feature type="compositionally biased region" description="Low complexity" evidence="5">
    <location>
        <begin position="409"/>
        <end position="423"/>
    </location>
</feature>
<sequence>MDKALLTRATSKDDTPTPGYLYGEIARMTQHSYETCMKVQDFLIARVKKNKHHTVKYKALQVIKHVCREGRVDFKREMQKHIPTIKECLQFRGVPDPLKGDEYYRRVRESAKDCLDAIYDTDNTPGLSGMGMSARIQGVGANPNDNSGGSSGWSSKIWGGKSSNDSSLPPPPMPGAPISGYNGAAPPPGAPYGYPTDPNQGSYGGPQPYGQQQQQPYQPDYSQQGSYGGHANPPFGGAPPLNPYGGAAPPFHDQKLSGIGNPMYQDPRGETLYAWRAEWIMLMCLTELITWLCLYLLADEKGFFKGLKEKVASKYSKSDKPTFGGGPPGSTNPPDGWSFATNRGPTSGNYGGTLAPYNPEESYRPTGFAGGGYRPGSHQNDPRESASSQLREKSYDGDRKKGRVGGAWTDADAPSSSASGSTGLTQHSGHDSRTQSFGGNTRGINPYARNSDYDYEDNKRREPSQGQRPFPQAPVLTGQTSGAQSDGSYERNLVTALCAPGGMRAIPPKDKMDAFIKNAMTLDAEIVGPILEDCLSDDQWTVVSKALATIDALLRTDGCEEFEEYFAENSSEIESCANSDKVAIRDRAVKVLHNLGLSAGPGAGTSSQDSSKPKNKPSSSHRKQPAAAEADLLGGFDDAPTASDNGSLFSGLQANAPPQQSAQESAQPVATANDVTDMFGGLQLQSSTSSTTSAPESSQPTASAQVSAPVPAVPAPTPSAKQNMVLDPLLEPMPAAPAMNPGFGGPMNMNMNMMNFNMPQQMTQMQQMQQMQYMQQMQQMQQMQYMQQMQQMQGMGGNPGSQVIGAAMTPSGYIAKTIQEPTDGLASDSRFGFMKKKDDSFNFVEDAMKNS</sequence>
<evidence type="ECO:0000256" key="2">
    <source>
        <dbReference type="ARBA" id="ARBA00004601"/>
    </source>
</evidence>
<feature type="compositionally biased region" description="Polar residues" evidence="5">
    <location>
        <begin position="642"/>
        <end position="652"/>
    </location>
</feature>
<dbReference type="InterPro" id="IPR013809">
    <property type="entry name" value="ENTH"/>
</dbReference>
<dbReference type="SUPFAM" id="SSF48464">
    <property type="entry name" value="ENTH/VHS domain"/>
    <property type="match status" value="1"/>
</dbReference>
<feature type="compositionally biased region" description="Polar residues" evidence="5">
    <location>
        <begin position="434"/>
        <end position="443"/>
    </location>
</feature>